<gene>
    <name evidence="2" type="ORF">ACFOZ1_13080</name>
</gene>
<protein>
    <recommendedName>
        <fullName evidence="4">DUF624 domain-containing protein</fullName>
    </recommendedName>
</protein>
<keyword evidence="1" id="KW-0812">Transmembrane</keyword>
<name>A0ABV8VW24_9BACI</name>
<evidence type="ECO:0000313" key="3">
    <source>
        <dbReference type="Proteomes" id="UP001595880"/>
    </source>
</evidence>
<comment type="caution">
    <text evidence="2">The sequence shown here is derived from an EMBL/GenBank/DDBJ whole genome shotgun (WGS) entry which is preliminary data.</text>
</comment>
<evidence type="ECO:0008006" key="4">
    <source>
        <dbReference type="Google" id="ProtNLM"/>
    </source>
</evidence>
<dbReference type="RefSeq" id="WP_390199973.1">
    <property type="nucleotide sequence ID" value="NZ_JBHSDV010000004.1"/>
</dbReference>
<feature type="transmembrane region" description="Helical" evidence="1">
    <location>
        <begin position="20"/>
        <end position="39"/>
    </location>
</feature>
<feature type="transmembrane region" description="Helical" evidence="1">
    <location>
        <begin position="89"/>
        <end position="108"/>
    </location>
</feature>
<evidence type="ECO:0000313" key="2">
    <source>
        <dbReference type="EMBL" id="MFC4388727.1"/>
    </source>
</evidence>
<evidence type="ECO:0000256" key="1">
    <source>
        <dbReference type="SAM" id="Phobius"/>
    </source>
</evidence>
<reference evidence="3" key="1">
    <citation type="journal article" date="2019" name="Int. J. Syst. Evol. Microbiol.">
        <title>The Global Catalogue of Microorganisms (GCM) 10K type strain sequencing project: providing services to taxonomists for standard genome sequencing and annotation.</title>
        <authorList>
            <consortium name="The Broad Institute Genomics Platform"/>
            <consortium name="The Broad Institute Genome Sequencing Center for Infectious Disease"/>
            <person name="Wu L."/>
            <person name="Ma J."/>
        </authorList>
    </citation>
    <scope>NUCLEOTIDE SEQUENCE [LARGE SCALE GENOMIC DNA]</scope>
    <source>
        <strain evidence="3">KACC 14058</strain>
    </source>
</reference>
<keyword evidence="1" id="KW-1133">Transmembrane helix</keyword>
<feature type="transmembrane region" description="Helical" evidence="1">
    <location>
        <begin position="114"/>
        <end position="133"/>
    </location>
</feature>
<proteinExistence type="predicted"/>
<feature type="transmembrane region" description="Helical" evidence="1">
    <location>
        <begin position="45"/>
        <end position="65"/>
    </location>
</feature>
<organism evidence="2 3">
    <name type="scientific">Gracilibacillus marinus</name>
    <dbReference type="NCBI Taxonomy" id="630535"/>
    <lineage>
        <taxon>Bacteria</taxon>
        <taxon>Bacillati</taxon>
        <taxon>Bacillota</taxon>
        <taxon>Bacilli</taxon>
        <taxon>Bacillales</taxon>
        <taxon>Bacillaceae</taxon>
        <taxon>Gracilibacillus</taxon>
    </lineage>
</organism>
<dbReference type="Proteomes" id="UP001595880">
    <property type="component" value="Unassembled WGS sequence"/>
</dbReference>
<accession>A0ABV8VW24</accession>
<sequence>MLAKKCNAPQLNERGAVITLQKILTTVYNLIIISFYFWLYIIRGMFIYSFIPAIVTLMEVSRLIYHLKSDEEIRRLYQSKFQLYKQHKGSSFVVSFLLIILATSLYFVNGMVGSLQLILYIVLLYMVILLLLVTSNASHQRRLVYSDMKHAFIVGFLDIIKKPQQTLYLLAVFTICIGIGIWNLVAFLAFVPALYGISSIYIYNNTVRE</sequence>
<dbReference type="EMBL" id="JBHSDV010000004">
    <property type="protein sequence ID" value="MFC4388727.1"/>
    <property type="molecule type" value="Genomic_DNA"/>
</dbReference>
<keyword evidence="3" id="KW-1185">Reference proteome</keyword>
<feature type="transmembrane region" description="Helical" evidence="1">
    <location>
        <begin position="167"/>
        <end position="195"/>
    </location>
</feature>
<keyword evidence="1" id="KW-0472">Membrane</keyword>